<evidence type="ECO:0000313" key="2">
    <source>
        <dbReference type="EMBL" id="MDN3591205.1"/>
    </source>
</evidence>
<feature type="signal peptide" evidence="1">
    <location>
        <begin position="1"/>
        <end position="23"/>
    </location>
</feature>
<evidence type="ECO:0000313" key="3">
    <source>
        <dbReference type="Proteomes" id="UP001224644"/>
    </source>
</evidence>
<dbReference type="Proteomes" id="UP001224644">
    <property type="component" value="Unassembled WGS sequence"/>
</dbReference>
<accession>A0ABT8BHP2</accession>
<reference evidence="3" key="1">
    <citation type="journal article" date="2019" name="Int. J. Syst. Evol. Microbiol.">
        <title>The Global Catalogue of Microorganisms (GCM) 10K type strain sequencing project: providing services to taxonomists for standard genome sequencing and annotation.</title>
        <authorList>
            <consortium name="The Broad Institute Genomics Platform"/>
            <consortium name="The Broad Institute Genome Sequencing Center for Infectious Disease"/>
            <person name="Wu L."/>
            <person name="Ma J."/>
        </authorList>
    </citation>
    <scope>NUCLEOTIDE SEQUENCE [LARGE SCALE GENOMIC DNA]</scope>
    <source>
        <strain evidence="3">CECT 7069</strain>
    </source>
</reference>
<proteinExistence type="predicted"/>
<feature type="chain" id="PRO_5046942107" evidence="1">
    <location>
        <begin position="24"/>
        <end position="175"/>
    </location>
</feature>
<comment type="caution">
    <text evidence="2">The sequence shown here is derived from an EMBL/GenBank/DDBJ whole genome shotgun (WGS) entry which is preliminary data.</text>
</comment>
<gene>
    <name evidence="2" type="ORF">QWZ12_11325</name>
</gene>
<organism evidence="2 3">
    <name type="scientific">Methylobacterium adhaesivum</name>
    <dbReference type="NCBI Taxonomy" id="333297"/>
    <lineage>
        <taxon>Bacteria</taxon>
        <taxon>Pseudomonadati</taxon>
        <taxon>Pseudomonadota</taxon>
        <taxon>Alphaproteobacteria</taxon>
        <taxon>Hyphomicrobiales</taxon>
        <taxon>Methylobacteriaceae</taxon>
        <taxon>Methylobacterium</taxon>
    </lineage>
</organism>
<dbReference type="RefSeq" id="WP_238227293.1">
    <property type="nucleotide sequence ID" value="NZ_BPQD01000026.1"/>
</dbReference>
<keyword evidence="1" id="KW-0732">Signal</keyword>
<evidence type="ECO:0000256" key="1">
    <source>
        <dbReference type="SAM" id="SignalP"/>
    </source>
</evidence>
<protein>
    <submittedName>
        <fullName evidence="2">Uncharacterized protein</fullName>
    </submittedName>
</protein>
<sequence length="175" mass="19363">MNALSLTALTVGSLLVSTLPNLAQEIRTPFGSLHMRMSIIEAELSLGAKSYSTDRGAIFIASNFNGQRYLVSFDCPDRNSRCDKEAMKPRTITASYTNEIIIDLRPREASKILENFGFDSAKARNYANCAKLNIAKTIIIAGRICGNWGIRMRYWRAFPDGFGLGGFTPCTDSCF</sequence>
<name>A0ABT8BHP2_9HYPH</name>
<dbReference type="EMBL" id="JAUFPX010000007">
    <property type="protein sequence ID" value="MDN3591205.1"/>
    <property type="molecule type" value="Genomic_DNA"/>
</dbReference>
<keyword evidence="3" id="KW-1185">Reference proteome</keyword>